<dbReference type="EMBL" id="SWFS01000228">
    <property type="protein sequence ID" value="KAA8913345.1"/>
    <property type="molecule type" value="Genomic_DNA"/>
</dbReference>
<sequence length="125" mass="14332">MSLMSKRHYTNDDTQFASCKRQRSAQTPAEETLYFQDHHLCPSQDPGRPMTPPYVENTIASRNQTATAPNLANDQTNSLNHMKNDANDNSNSMMHRKVKFMMGYRPDCKLCQLKVPGHYAHWSNS</sequence>
<evidence type="ECO:0000313" key="3">
    <source>
        <dbReference type="Proteomes" id="UP000761534"/>
    </source>
</evidence>
<gene>
    <name evidence="2" type="ORF">TRICI_003216</name>
</gene>
<name>A0A642V5Q4_9ASCO</name>
<dbReference type="Proteomes" id="UP000761534">
    <property type="component" value="Unassembled WGS sequence"/>
</dbReference>
<accession>A0A642V5Q4</accession>
<evidence type="ECO:0000313" key="2">
    <source>
        <dbReference type="EMBL" id="KAA8913345.1"/>
    </source>
</evidence>
<keyword evidence="3" id="KW-1185">Reference proteome</keyword>
<proteinExistence type="predicted"/>
<feature type="region of interest" description="Disordered" evidence="1">
    <location>
        <begin position="15"/>
        <end position="54"/>
    </location>
</feature>
<dbReference type="VEuPathDB" id="FungiDB:TRICI_003216"/>
<dbReference type="AlphaFoldDB" id="A0A642V5Q4"/>
<evidence type="ECO:0000256" key="1">
    <source>
        <dbReference type="SAM" id="MobiDB-lite"/>
    </source>
</evidence>
<comment type="caution">
    <text evidence="2">The sequence shown here is derived from an EMBL/GenBank/DDBJ whole genome shotgun (WGS) entry which is preliminary data.</text>
</comment>
<organism evidence="2 3">
    <name type="scientific">Trichomonascus ciferrii</name>
    <dbReference type="NCBI Taxonomy" id="44093"/>
    <lineage>
        <taxon>Eukaryota</taxon>
        <taxon>Fungi</taxon>
        <taxon>Dikarya</taxon>
        <taxon>Ascomycota</taxon>
        <taxon>Saccharomycotina</taxon>
        <taxon>Dipodascomycetes</taxon>
        <taxon>Dipodascales</taxon>
        <taxon>Trichomonascaceae</taxon>
        <taxon>Trichomonascus</taxon>
        <taxon>Trichomonascus ciferrii complex</taxon>
    </lineage>
</organism>
<protein>
    <submittedName>
        <fullName evidence="2">Uncharacterized protein</fullName>
    </submittedName>
</protein>
<reference evidence="2" key="1">
    <citation type="journal article" date="2019" name="G3 (Bethesda)">
        <title>Genome Assemblies of Two Rare Opportunistic Yeast Pathogens: Diutina rugosa (syn. Candida rugosa) and Trichomonascus ciferrii (syn. Candida ciferrii).</title>
        <authorList>
            <person name="Mixao V."/>
            <person name="Saus E."/>
            <person name="Hansen A.P."/>
            <person name="Lass-Florl C."/>
            <person name="Gabaldon T."/>
        </authorList>
    </citation>
    <scope>NUCLEOTIDE SEQUENCE</scope>
    <source>
        <strain evidence="2">CBS 4856</strain>
    </source>
</reference>